<dbReference type="Pfam" id="PF02836">
    <property type="entry name" value="Glyco_hydro_2_C"/>
    <property type="match status" value="1"/>
</dbReference>
<dbReference type="SUPFAM" id="SSF49785">
    <property type="entry name" value="Galactose-binding domain-like"/>
    <property type="match status" value="1"/>
</dbReference>
<dbReference type="Gene3D" id="2.60.40.10">
    <property type="entry name" value="Immunoglobulins"/>
    <property type="match status" value="1"/>
</dbReference>
<dbReference type="GO" id="GO:0005990">
    <property type="term" value="P:lactose catabolic process"/>
    <property type="evidence" value="ECO:0007669"/>
    <property type="project" value="TreeGrafter"/>
</dbReference>
<dbReference type="EC" id="3.2.1.23" evidence="3"/>
<accession>A0A1Q2HSJ4</accession>
<dbReference type="InterPro" id="IPR006101">
    <property type="entry name" value="Glyco_hydro_2"/>
</dbReference>
<comment type="similarity">
    <text evidence="2">Belongs to the glycosyl hydrolase 2 family.</text>
</comment>
<dbReference type="RefSeq" id="WP_077541457.1">
    <property type="nucleotide sequence ID" value="NZ_CP019633.1"/>
</dbReference>
<keyword evidence="5 9" id="KW-0326">Glycosidase</keyword>
<evidence type="ECO:0000256" key="3">
    <source>
        <dbReference type="ARBA" id="ARBA00012756"/>
    </source>
</evidence>
<dbReference type="GO" id="GO:0009341">
    <property type="term" value="C:beta-galactosidase complex"/>
    <property type="evidence" value="ECO:0007669"/>
    <property type="project" value="TreeGrafter"/>
</dbReference>
<reference evidence="10" key="1">
    <citation type="submission" date="2017-02" db="EMBL/GenBank/DDBJ databases">
        <title>Comparative genomics and description of representatives of a novel lineage of planctomycetes thriving in anoxic sediments.</title>
        <authorList>
            <person name="Spring S."/>
            <person name="Bunk B."/>
            <person name="Sproer C."/>
            <person name="Klenk H.-P."/>
        </authorList>
    </citation>
    <scope>NUCLEOTIDE SEQUENCE [LARGE SCALE GENOMIC DNA]</scope>
    <source>
        <strain evidence="10">L21-RPul-D3</strain>
    </source>
</reference>
<evidence type="ECO:0000256" key="2">
    <source>
        <dbReference type="ARBA" id="ARBA00007401"/>
    </source>
</evidence>
<feature type="domain" description="Glycoside hydrolase family 2 catalytic" evidence="7">
    <location>
        <begin position="289"/>
        <end position="488"/>
    </location>
</feature>
<feature type="domain" description="Glycoside hydrolase family 2 immunoglobulin-like beta-sandwich" evidence="6">
    <location>
        <begin position="187"/>
        <end position="287"/>
    </location>
</feature>
<dbReference type="Gene3D" id="3.20.20.80">
    <property type="entry name" value="Glycosidases"/>
    <property type="match status" value="1"/>
</dbReference>
<dbReference type="Pfam" id="PF02837">
    <property type="entry name" value="Glyco_hydro_2_N"/>
    <property type="match status" value="1"/>
</dbReference>
<evidence type="ECO:0000313" key="10">
    <source>
        <dbReference type="Proteomes" id="UP000188273"/>
    </source>
</evidence>
<dbReference type="KEGG" id="pbu:L21SP3_02172"/>
<dbReference type="InterPro" id="IPR006104">
    <property type="entry name" value="Glyco_hydro_2_N"/>
</dbReference>
<evidence type="ECO:0000256" key="5">
    <source>
        <dbReference type="ARBA" id="ARBA00023295"/>
    </source>
</evidence>
<dbReference type="SUPFAM" id="SSF51445">
    <property type="entry name" value="(Trans)glycosidases"/>
    <property type="match status" value="1"/>
</dbReference>
<dbReference type="InterPro" id="IPR006102">
    <property type="entry name" value="Ig-like_GH2"/>
</dbReference>
<dbReference type="Proteomes" id="UP000188273">
    <property type="component" value="Chromosome"/>
</dbReference>
<dbReference type="Pfam" id="PF00703">
    <property type="entry name" value="Glyco_hydro_2"/>
    <property type="match status" value="1"/>
</dbReference>
<dbReference type="PANTHER" id="PTHR46323:SF2">
    <property type="entry name" value="BETA-GALACTOSIDASE"/>
    <property type="match status" value="1"/>
</dbReference>
<evidence type="ECO:0000256" key="1">
    <source>
        <dbReference type="ARBA" id="ARBA00001412"/>
    </source>
</evidence>
<dbReference type="PRINTS" id="PR00132">
    <property type="entry name" value="GLHYDRLASE2"/>
</dbReference>
<dbReference type="InterPro" id="IPR050347">
    <property type="entry name" value="Bact_Beta-galactosidase"/>
</dbReference>
<protein>
    <recommendedName>
        <fullName evidence="3">beta-galactosidase</fullName>
        <ecNumber evidence="3">3.2.1.23</ecNumber>
    </recommendedName>
</protein>
<dbReference type="InterPro" id="IPR017853">
    <property type="entry name" value="GH"/>
</dbReference>
<evidence type="ECO:0000259" key="7">
    <source>
        <dbReference type="Pfam" id="PF02836"/>
    </source>
</evidence>
<evidence type="ECO:0000313" key="9">
    <source>
        <dbReference type="EMBL" id="AQQ10340.1"/>
    </source>
</evidence>
<dbReference type="InterPro" id="IPR006103">
    <property type="entry name" value="Glyco_hydro_2_cat"/>
</dbReference>
<comment type="catalytic activity">
    <reaction evidence="1">
        <text>Hydrolysis of terminal non-reducing beta-D-galactose residues in beta-D-galactosides.</text>
        <dbReference type="EC" id="3.2.1.23"/>
    </reaction>
</comment>
<organism evidence="9 10">
    <name type="scientific">Sedimentisphaera cyanobacteriorum</name>
    <dbReference type="NCBI Taxonomy" id="1940790"/>
    <lineage>
        <taxon>Bacteria</taxon>
        <taxon>Pseudomonadati</taxon>
        <taxon>Planctomycetota</taxon>
        <taxon>Phycisphaerae</taxon>
        <taxon>Sedimentisphaerales</taxon>
        <taxon>Sedimentisphaeraceae</taxon>
        <taxon>Sedimentisphaera</taxon>
    </lineage>
</organism>
<keyword evidence="4 9" id="KW-0378">Hydrolase</keyword>
<dbReference type="PROSITE" id="PS51257">
    <property type="entry name" value="PROKAR_LIPOPROTEIN"/>
    <property type="match status" value="1"/>
</dbReference>
<evidence type="ECO:0000259" key="6">
    <source>
        <dbReference type="Pfam" id="PF00703"/>
    </source>
</evidence>
<dbReference type="Gene3D" id="2.60.120.260">
    <property type="entry name" value="Galactose-binding domain-like"/>
    <property type="match status" value="1"/>
</dbReference>
<evidence type="ECO:0000256" key="4">
    <source>
        <dbReference type="ARBA" id="ARBA00022801"/>
    </source>
</evidence>
<gene>
    <name evidence="9" type="primary">ebgA_2</name>
    <name evidence="9" type="ORF">L21SP3_02172</name>
</gene>
<dbReference type="SUPFAM" id="SSF49303">
    <property type="entry name" value="beta-Galactosidase/glucuronidase domain"/>
    <property type="match status" value="1"/>
</dbReference>
<sequence length="975" mass="111273">MKIREIVFLIFSALLLSGCMTGKQNQKFTVTGVEKPVISLNGVWKFSIDPPEKFWQKELDSSEWSDINVPGECQMQGFPIKADIPFAYRTRFDVPEDYAGRKIMLNFHGVYSYARVWVNGEFVREHFGGFTKWSCDITEFAEPGETAQLAVEVVDRSDDISGASDYAKHNIGGILRDVELSALPVQHFEKLHIDTELDEEYQNAQLNIDYSLSSSKPSDILFRLFDAQGRMIKKAEIPQAEKQGSVSMDIESPEKWNSEHPYLYTLSAEISKDGKVLCSVPEKVGFREVKVRGEKLYVNGVEVRLRGANRHDIHPKLGRCATAKYDKLDAQLTKQANMNYIRTSHYPPTERFLDYCDRYGIYVEDESAVCFQYEGISSNKDKFTDRYLSQVREMVNNHRNHPSVIIWSVGNESSYGKNFQKSYDWIKANDKTRPVMFSFPNTVPKNKKVYDILSLHYPKWHGNDKVHGFQIKNFDRSGMPVIYDEWAHVPCYCTDSIKEEPNIRAFWERSLDKMYANLLKSKSGAGGAIWGMIDETFFLPEDLPGRGDIWDNQGENGSTEALGPAIGYGQWGIVDSWRRKKPEFWRTKKAYSPVKILDKQVDQFSPGEKLKLKIHNRFNHTNLSRTSIEWNYMGKSGLAFADIAPGAKGHLLMPELNWQEGTKLSIEFFKDRRLLDKYNIRIGKQGNELPQIKKQGRITLKNSSSKTAAEGENFEFVIDKNDGLIKNLKLGGELVIKSGPHLHLTIFEKLGWNSPIKNLAAGEWELKSSSSSLKQGVLHVQMKGSFGKVSAEFNIRINGVGTAEIDCKASGIPGGKHIKEAGFKFITAAAEKISWERKGYFTAYPANDLSPEKGSADLSYTPEMKYRQKPEHCWIYDSEDYFYFGLDKTLPLSMLARGLKENIFRYSVFYNRGGRLDVLSDAELGCRYERQAGKDSLIINSIWDYPDLQWGNYAEFIKNKKSFSANAVLELNKDY</sequence>
<dbReference type="STRING" id="1940790.L21SP3_02172"/>
<dbReference type="EMBL" id="CP019633">
    <property type="protein sequence ID" value="AQQ10340.1"/>
    <property type="molecule type" value="Genomic_DNA"/>
</dbReference>
<dbReference type="GO" id="GO:0004565">
    <property type="term" value="F:beta-galactosidase activity"/>
    <property type="evidence" value="ECO:0007669"/>
    <property type="project" value="UniProtKB-EC"/>
</dbReference>
<proteinExistence type="inferred from homology"/>
<dbReference type="InterPro" id="IPR036156">
    <property type="entry name" value="Beta-gal/glucu_dom_sf"/>
</dbReference>
<keyword evidence="10" id="KW-1185">Reference proteome</keyword>
<feature type="domain" description="Glycosyl hydrolases family 2 sugar binding" evidence="8">
    <location>
        <begin position="39"/>
        <end position="184"/>
    </location>
</feature>
<evidence type="ECO:0000259" key="8">
    <source>
        <dbReference type="Pfam" id="PF02837"/>
    </source>
</evidence>
<name>A0A1Q2HSJ4_9BACT</name>
<dbReference type="InterPro" id="IPR008979">
    <property type="entry name" value="Galactose-bd-like_sf"/>
</dbReference>
<dbReference type="AlphaFoldDB" id="A0A1Q2HSJ4"/>
<dbReference type="PANTHER" id="PTHR46323">
    <property type="entry name" value="BETA-GALACTOSIDASE"/>
    <property type="match status" value="1"/>
</dbReference>
<dbReference type="OrthoDB" id="9801077at2"/>
<dbReference type="InterPro" id="IPR013783">
    <property type="entry name" value="Ig-like_fold"/>
</dbReference>